<protein>
    <submittedName>
        <fullName evidence="2">Uncharacterized protein</fullName>
    </submittedName>
</protein>
<evidence type="ECO:0000313" key="3">
    <source>
        <dbReference type="Proteomes" id="UP000001879"/>
    </source>
</evidence>
<gene>
    <name evidence="2" type="ordered locus">Nmag_0065</name>
</gene>
<dbReference type="PaxDb" id="547559-Nmag_0065"/>
<keyword evidence="3" id="KW-1185">Reference proteome</keyword>
<keyword evidence="1" id="KW-0472">Membrane</keyword>
<reference evidence="2 3" key="2">
    <citation type="journal article" date="2012" name="BMC Genomics">
        <title>A comparative genomics perspective on the genetic content of the alkaliphilic haloarchaeon Natrialba magadii ATCC 43099T.</title>
        <authorList>
            <person name="Siddaramappa S."/>
            <person name="Challacombe J.F."/>
            <person name="Decastro R.E."/>
            <person name="Pfeiffer F."/>
            <person name="Sastre D.E."/>
            <person name="Gimenez M.I."/>
            <person name="Paggi R.A."/>
            <person name="Detter J.C."/>
            <person name="Davenport K.W."/>
            <person name="Goodwin L.A."/>
            <person name="Kyrpides N."/>
            <person name="Tapia R."/>
            <person name="Pitluck S."/>
            <person name="Lucas S."/>
            <person name="Woyke T."/>
            <person name="Maupin-Furlow J.A."/>
        </authorList>
    </citation>
    <scope>NUCLEOTIDE SEQUENCE [LARGE SCALE GENOMIC DNA]</scope>
    <source>
        <strain evidence="3">ATCC 43099 / DSM 3394 / CCM 3739 / CIP 104546 / IAM 13178 / JCM 8861 / NBRC 102185 / NCIMB 2190 / MS3</strain>
    </source>
</reference>
<reference evidence="3" key="1">
    <citation type="submission" date="2010-02" db="EMBL/GenBank/DDBJ databases">
        <title>Complete sequence of chromosome of Natrialba magadii ATCC 43099.</title>
        <authorList>
            <consortium name="US DOE Joint Genome Institute"/>
            <person name="Lucas S."/>
            <person name="Copeland A."/>
            <person name="Lapidus A."/>
            <person name="Cheng J.-F."/>
            <person name="Bruce D."/>
            <person name="Goodwin L."/>
            <person name="Pitluck S."/>
            <person name="Davenport K."/>
            <person name="Saunders E."/>
            <person name="Detter J.C."/>
            <person name="Han C."/>
            <person name="Tapia R."/>
            <person name="Land M."/>
            <person name="Hauser L."/>
            <person name="Kyrpides N."/>
            <person name="Mikhailova N."/>
            <person name="De Castro R.E."/>
            <person name="Maupin-Furlow J.A."/>
            <person name="Woyke T."/>
        </authorList>
    </citation>
    <scope>NUCLEOTIDE SEQUENCE [LARGE SCALE GENOMIC DNA]</scope>
    <source>
        <strain evidence="3">ATCC 43099 / DSM 3394 / CCM 3739 / CIP 104546 / IAM 13178 / JCM 8861 / NBRC 102185 / NCIMB 2190 / MS3</strain>
    </source>
</reference>
<proteinExistence type="predicted"/>
<organism evidence="2 3">
    <name type="scientific">Natrialba magadii (strain ATCC 43099 / DSM 3394 / CCM 3739 / CIP 104546 / IAM 13178 / JCM 8861 / NBRC 102185 / NCIMB 2190 / MS3)</name>
    <name type="common">Natronobacterium magadii</name>
    <dbReference type="NCBI Taxonomy" id="547559"/>
    <lineage>
        <taxon>Archaea</taxon>
        <taxon>Methanobacteriati</taxon>
        <taxon>Methanobacteriota</taxon>
        <taxon>Stenosarchaea group</taxon>
        <taxon>Halobacteria</taxon>
        <taxon>Halobacteriales</taxon>
        <taxon>Natrialbaceae</taxon>
        <taxon>Natrialba</taxon>
    </lineage>
</organism>
<dbReference type="AlphaFoldDB" id="D3SVU5"/>
<name>D3SVU5_NATMM</name>
<evidence type="ECO:0000313" key="2">
    <source>
        <dbReference type="EMBL" id="ADD03664.1"/>
    </source>
</evidence>
<dbReference type="EMBL" id="CP001932">
    <property type="protein sequence ID" value="ADD03664.1"/>
    <property type="molecule type" value="Genomic_DNA"/>
</dbReference>
<accession>D3SVU5</accession>
<keyword evidence="1" id="KW-1133">Transmembrane helix</keyword>
<dbReference type="KEGG" id="nmg:Nmag_0065"/>
<sequence>MCIPGPGQMSVSRGLTVGVSVVMVVLVAVAGVAGVTENTLV</sequence>
<evidence type="ECO:0000256" key="1">
    <source>
        <dbReference type="SAM" id="Phobius"/>
    </source>
</evidence>
<feature type="transmembrane region" description="Helical" evidence="1">
    <location>
        <begin position="15"/>
        <end position="35"/>
    </location>
</feature>
<dbReference type="HOGENOM" id="CLU_3263895_0_0_2"/>
<dbReference type="Proteomes" id="UP000001879">
    <property type="component" value="Chromosome"/>
</dbReference>
<keyword evidence="1" id="KW-0812">Transmembrane</keyword>